<accession>A0A2P4XAF2</accession>
<evidence type="ECO:0000256" key="1">
    <source>
        <dbReference type="SAM" id="MobiDB-lite"/>
    </source>
</evidence>
<name>A0A2P4XAF2_9STRA</name>
<dbReference type="AlphaFoldDB" id="A0A2P4XAF2"/>
<sequence>MADDLYEAQTLMAISQYRSEARRRDDASPQRRSVGGSGGSNSDAGSGDQDNGPGPTGGSGPANPPPWTPTSPDRFRFSGPVPLGPLYTWSADCAGDDVNPWMESRLANQTFITMSVNILSPILPFRPDWIFPNRPTIFTSPAAPAFFGPLITEANFKALQAFEPCHVMRNTLPPITFEPYVGCRLGIFIRQYRDFEATELIAV</sequence>
<feature type="compositionally biased region" description="Low complexity" evidence="1">
    <location>
        <begin position="40"/>
        <end position="52"/>
    </location>
</feature>
<protein>
    <submittedName>
        <fullName evidence="2">Uncharacterized protein</fullName>
    </submittedName>
</protein>
<feature type="compositionally biased region" description="Basic and acidic residues" evidence="1">
    <location>
        <begin position="19"/>
        <end position="29"/>
    </location>
</feature>
<organism evidence="2 3">
    <name type="scientific">Phytophthora palmivora</name>
    <dbReference type="NCBI Taxonomy" id="4796"/>
    <lineage>
        <taxon>Eukaryota</taxon>
        <taxon>Sar</taxon>
        <taxon>Stramenopiles</taxon>
        <taxon>Oomycota</taxon>
        <taxon>Peronosporomycetes</taxon>
        <taxon>Peronosporales</taxon>
        <taxon>Peronosporaceae</taxon>
        <taxon>Phytophthora</taxon>
    </lineage>
</organism>
<evidence type="ECO:0000313" key="2">
    <source>
        <dbReference type="EMBL" id="POM62540.1"/>
    </source>
</evidence>
<reference evidence="2 3" key="1">
    <citation type="journal article" date="2017" name="Genome Biol. Evol.">
        <title>Phytophthora megakarya and P. palmivora, closely related causal agents of cacao black pod rot, underwent increases in genome sizes and gene numbers by different mechanisms.</title>
        <authorList>
            <person name="Ali S.S."/>
            <person name="Shao J."/>
            <person name="Lary D.J."/>
            <person name="Kronmiller B."/>
            <person name="Shen D."/>
            <person name="Strem M.D."/>
            <person name="Amoako-Attah I."/>
            <person name="Akrofi A.Y."/>
            <person name="Begoude B.A."/>
            <person name="Ten Hoopen G.M."/>
            <person name="Coulibaly K."/>
            <person name="Kebe B.I."/>
            <person name="Melnick R.L."/>
            <person name="Guiltinan M.J."/>
            <person name="Tyler B.M."/>
            <person name="Meinhardt L.W."/>
            <person name="Bailey B.A."/>
        </authorList>
    </citation>
    <scope>NUCLEOTIDE SEQUENCE [LARGE SCALE GENOMIC DNA]</scope>
    <source>
        <strain evidence="3">sbr112.9</strain>
    </source>
</reference>
<keyword evidence="3" id="KW-1185">Reference proteome</keyword>
<comment type="caution">
    <text evidence="2">The sequence shown here is derived from an EMBL/GenBank/DDBJ whole genome shotgun (WGS) entry which is preliminary data.</text>
</comment>
<gene>
    <name evidence="2" type="ORF">PHPALM_28298</name>
</gene>
<dbReference type="EMBL" id="NCKW01015545">
    <property type="protein sequence ID" value="POM62540.1"/>
    <property type="molecule type" value="Genomic_DNA"/>
</dbReference>
<evidence type="ECO:0000313" key="3">
    <source>
        <dbReference type="Proteomes" id="UP000237271"/>
    </source>
</evidence>
<dbReference type="Proteomes" id="UP000237271">
    <property type="component" value="Unassembled WGS sequence"/>
</dbReference>
<proteinExistence type="predicted"/>
<feature type="region of interest" description="Disordered" evidence="1">
    <location>
        <begin position="16"/>
        <end position="75"/>
    </location>
</feature>